<evidence type="ECO:0000256" key="3">
    <source>
        <dbReference type="ARBA" id="ARBA00022448"/>
    </source>
</evidence>
<dbReference type="InterPro" id="IPR051789">
    <property type="entry name" value="Bact_Polyamine_Transport"/>
</dbReference>
<comment type="subcellular location">
    <subcellularLocation>
        <location evidence="1 8">Cell membrane</location>
        <topology evidence="1 8">Multi-pass membrane protein</topology>
    </subcellularLocation>
</comment>
<evidence type="ECO:0000256" key="2">
    <source>
        <dbReference type="ARBA" id="ARBA00007069"/>
    </source>
</evidence>
<accession>A0A839ZB39</accession>
<dbReference type="AlphaFoldDB" id="A0A839ZB39"/>
<keyword evidence="4" id="KW-1003">Cell membrane</keyword>
<evidence type="ECO:0000313" key="10">
    <source>
        <dbReference type="EMBL" id="MBB3771990.1"/>
    </source>
</evidence>
<gene>
    <name evidence="10" type="ORF">FHS55_002599</name>
</gene>
<dbReference type="PANTHER" id="PTHR43848">
    <property type="entry name" value="PUTRESCINE TRANSPORT SYSTEM PERMEASE PROTEIN POTI"/>
    <property type="match status" value="1"/>
</dbReference>
<keyword evidence="6 8" id="KW-1133">Transmembrane helix</keyword>
<dbReference type="InterPro" id="IPR000515">
    <property type="entry name" value="MetI-like"/>
</dbReference>
<keyword evidence="3 8" id="KW-0813">Transport</keyword>
<name>A0A839ZB39_9HYPH</name>
<feature type="transmembrane region" description="Helical" evidence="8">
    <location>
        <begin position="12"/>
        <end position="37"/>
    </location>
</feature>
<organism evidence="10 11">
    <name type="scientific">Ancylobacter tetraedralis</name>
    <dbReference type="NCBI Taxonomy" id="217068"/>
    <lineage>
        <taxon>Bacteria</taxon>
        <taxon>Pseudomonadati</taxon>
        <taxon>Pseudomonadota</taxon>
        <taxon>Alphaproteobacteria</taxon>
        <taxon>Hyphomicrobiales</taxon>
        <taxon>Xanthobacteraceae</taxon>
        <taxon>Ancylobacter</taxon>
    </lineage>
</organism>
<comment type="caution">
    <text evidence="10">The sequence shown here is derived from an EMBL/GenBank/DDBJ whole genome shotgun (WGS) entry which is preliminary data.</text>
</comment>
<dbReference type="CDD" id="cd06261">
    <property type="entry name" value="TM_PBP2"/>
    <property type="match status" value="1"/>
</dbReference>
<feature type="transmembrane region" description="Helical" evidence="8">
    <location>
        <begin position="169"/>
        <end position="186"/>
    </location>
</feature>
<keyword evidence="7 8" id="KW-0472">Membrane</keyword>
<feature type="domain" description="ABC transmembrane type-1" evidence="9">
    <location>
        <begin position="68"/>
        <end position="255"/>
    </location>
</feature>
<dbReference type="RefSeq" id="WP_183190136.1">
    <property type="nucleotide sequence ID" value="NZ_JACICD010000004.1"/>
</dbReference>
<comment type="similarity">
    <text evidence="2">Belongs to the binding-protein-dependent transport system permease family. CysTW subfamily.</text>
</comment>
<keyword evidence="11" id="KW-1185">Reference proteome</keyword>
<sequence length="273" mass="29635">MNRTLATRLSRLAQYGLLGALFVFLATPMLVIVVFSFDANRFPTIPWGGFSLEWHRAILADPMIRDAFLNSVLVGLGTAVLATALGFAAAYLDFRYRFRLKLPFILLVAVPPAVPATILGMAMLAFLSRIGLFGRLETVMACHVAIATSFAMAIIRLRLNDLSRDLEPAAWNLGASPLSALIHVVLPFCRPALIASFFLSAAVSFDEFLIAWFVGGVHETLPVRILNLLQGQVNPKINAIGAVVLVISVALVLLAQRFTGVRAGRRPNPDPGE</sequence>
<feature type="transmembrane region" description="Helical" evidence="8">
    <location>
        <begin position="192"/>
        <end position="217"/>
    </location>
</feature>
<feature type="transmembrane region" description="Helical" evidence="8">
    <location>
        <begin position="138"/>
        <end position="157"/>
    </location>
</feature>
<dbReference type="SUPFAM" id="SSF161098">
    <property type="entry name" value="MetI-like"/>
    <property type="match status" value="1"/>
</dbReference>
<dbReference type="GO" id="GO:0055085">
    <property type="term" value="P:transmembrane transport"/>
    <property type="evidence" value="ECO:0007669"/>
    <property type="project" value="InterPro"/>
</dbReference>
<dbReference type="Gene3D" id="1.10.3720.10">
    <property type="entry name" value="MetI-like"/>
    <property type="match status" value="1"/>
</dbReference>
<dbReference type="EMBL" id="JACICD010000004">
    <property type="protein sequence ID" value="MBB3771990.1"/>
    <property type="molecule type" value="Genomic_DNA"/>
</dbReference>
<feature type="transmembrane region" description="Helical" evidence="8">
    <location>
        <begin position="104"/>
        <end position="126"/>
    </location>
</feature>
<dbReference type="GO" id="GO:0005886">
    <property type="term" value="C:plasma membrane"/>
    <property type="evidence" value="ECO:0007669"/>
    <property type="project" value="UniProtKB-SubCell"/>
</dbReference>
<dbReference type="Proteomes" id="UP000533469">
    <property type="component" value="Unassembled WGS sequence"/>
</dbReference>
<protein>
    <submittedName>
        <fullName evidence="10">Spermidine/putrescine transport system permease protein</fullName>
    </submittedName>
</protein>
<evidence type="ECO:0000259" key="9">
    <source>
        <dbReference type="PROSITE" id="PS50928"/>
    </source>
</evidence>
<reference evidence="10 11" key="1">
    <citation type="submission" date="2020-08" db="EMBL/GenBank/DDBJ databases">
        <title>Genomic Encyclopedia of Type Strains, Phase IV (KMG-IV): sequencing the most valuable type-strain genomes for metagenomic binning, comparative biology and taxonomic classification.</title>
        <authorList>
            <person name="Goeker M."/>
        </authorList>
    </citation>
    <scope>NUCLEOTIDE SEQUENCE [LARGE SCALE GENOMIC DNA]</scope>
    <source>
        <strain evidence="10 11">DSM 5895</strain>
    </source>
</reference>
<evidence type="ECO:0000256" key="7">
    <source>
        <dbReference type="ARBA" id="ARBA00023136"/>
    </source>
</evidence>
<evidence type="ECO:0000256" key="5">
    <source>
        <dbReference type="ARBA" id="ARBA00022692"/>
    </source>
</evidence>
<evidence type="ECO:0000256" key="1">
    <source>
        <dbReference type="ARBA" id="ARBA00004651"/>
    </source>
</evidence>
<evidence type="ECO:0000256" key="6">
    <source>
        <dbReference type="ARBA" id="ARBA00022989"/>
    </source>
</evidence>
<keyword evidence="5 8" id="KW-0812">Transmembrane</keyword>
<dbReference type="Pfam" id="PF00528">
    <property type="entry name" value="BPD_transp_1"/>
    <property type="match status" value="1"/>
</dbReference>
<dbReference type="PANTHER" id="PTHR43848:SF2">
    <property type="entry name" value="PUTRESCINE TRANSPORT SYSTEM PERMEASE PROTEIN POTI"/>
    <property type="match status" value="1"/>
</dbReference>
<feature type="transmembrane region" description="Helical" evidence="8">
    <location>
        <begin position="72"/>
        <end position="92"/>
    </location>
</feature>
<evidence type="ECO:0000256" key="8">
    <source>
        <dbReference type="RuleBase" id="RU363032"/>
    </source>
</evidence>
<dbReference type="PROSITE" id="PS50928">
    <property type="entry name" value="ABC_TM1"/>
    <property type="match status" value="1"/>
</dbReference>
<dbReference type="InterPro" id="IPR035906">
    <property type="entry name" value="MetI-like_sf"/>
</dbReference>
<evidence type="ECO:0000256" key="4">
    <source>
        <dbReference type="ARBA" id="ARBA00022475"/>
    </source>
</evidence>
<feature type="transmembrane region" description="Helical" evidence="8">
    <location>
        <begin position="237"/>
        <end position="258"/>
    </location>
</feature>
<proteinExistence type="inferred from homology"/>
<evidence type="ECO:0000313" key="11">
    <source>
        <dbReference type="Proteomes" id="UP000533469"/>
    </source>
</evidence>